<accession>A0A8B8B8S3</accession>
<protein>
    <submittedName>
        <fullName evidence="3">Uncharacterized protein LOC111108311</fullName>
    </submittedName>
</protein>
<evidence type="ECO:0000313" key="2">
    <source>
        <dbReference type="Proteomes" id="UP000694844"/>
    </source>
</evidence>
<proteinExistence type="predicted"/>
<feature type="region of interest" description="Disordered" evidence="1">
    <location>
        <begin position="194"/>
        <end position="246"/>
    </location>
</feature>
<evidence type="ECO:0000313" key="3">
    <source>
        <dbReference type="RefSeq" id="XP_022299815.1"/>
    </source>
</evidence>
<dbReference type="PANTHER" id="PTHR35378">
    <property type="entry name" value="UNNAMED PRODUCT"/>
    <property type="match status" value="1"/>
</dbReference>
<dbReference type="PANTHER" id="PTHR35378:SF1">
    <property type="entry name" value="C2H2-TYPE DOMAIN-CONTAINING PROTEIN"/>
    <property type="match status" value="1"/>
</dbReference>
<dbReference type="AlphaFoldDB" id="A0A8B8B8S3"/>
<keyword evidence="2" id="KW-1185">Reference proteome</keyword>
<sequence>MDSSSLCLRPLEIRFSHDSIGSTFGRSTSHPNKPIGETLDDILTGHINVHSIPSISVFKQNGLWFTPDNRRLWVFQEAEKRGKCDKIYVRESGYINYNKMTTVNDGVSVYVRGNPGGYLWKRMPDKEIKIQEAPEIESQGCSTLLYWTKSRSSYMYQEKIKEMDSKSILRAKENRGMVAGVTITKPLQALTVTNISDDDEEMDNKGNNDFDCESHQVDDHSDKSDPKQLIQPSETNENSKEGKKMEDIREVEIGESYNPKYNLPIQANSISDDRSDKSDPKQLIQASETNENSKEGKKMEDIREVEIDESYNPTYNLPNQAISISHIDVSWQQDRSNVALNMDEETDTQRQICGNKKKITIVCEEPEFCKSSLTKRIQLMKSKTRQTSATVQKKTSQRKTKQRYHDNL</sequence>
<evidence type="ECO:0000256" key="1">
    <source>
        <dbReference type="SAM" id="MobiDB-lite"/>
    </source>
</evidence>
<feature type="compositionally biased region" description="Basic and acidic residues" evidence="1">
    <location>
        <begin position="291"/>
        <end position="300"/>
    </location>
</feature>
<dbReference type="Proteomes" id="UP000694844">
    <property type="component" value="Chromosome 1"/>
</dbReference>
<reference evidence="3" key="2">
    <citation type="submission" date="2025-08" db="UniProtKB">
        <authorList>
            <consortium name="RefSeq"/>
        </authorList>
    </citation>
    <scope>IDENTIFICATION</scope>
    <source>
        <tissue evidence="3">Whole sample</tissue>
    </source>
</reference>
<dbReference type="OrthoDB" id="6148233at2759"/>
<feature type="compositionally biased region" description="Basic and acidic residues" evidence="1">
    <location>
        <begin position="271"/>
        <end position="280"/>
    </location>
</feature>
<dbReference type="GeneID" id="111108311"/>
<dbReference type="KEGG" id="cvn:111108311"/>
<feature type="compositionally biased region" description="Basic and acidic residues" evidence="1">
    <location>
        <begin position="237"/>
        <end position="246"/>
    </location>
</feature>
<reference evidence="2" key="1">
    <citation type="submission" date="2024-06" db="UniProtKB">
        <authorList>
            <consortium name="RefSeq"/>
        </authorList>
    </citation>
    <scope>NUCLEOTIDE SEQUENCE [LARGE SCALE GENOMIC DNA]</scope>
</reference>
<feature type="region of interest" description="Disordered" evidence="1">
    <location>
        <begin position="380"/>
        <end position="408"/>
    </location>
</feature>
<name>A0A8B8B8S3_CRAVI</name>
<organism evidence="2 3">
    <name type="scientific">Crassostrea virginica</name>
    <name type="common">Eastern oyster</name>
    <dbReference type="NCBI Taxonomy" id="6565"/>
    <lineage>
        <taxon>Eukaryota</taxon>
        <taxon>Metazoa</taxon>
        <taxon>Spiralia</taxon>
        <taxon>Lophotrochozoa</taxon>
        <taxon>Mollusca</taxon>
        <taxon>Bivalvia</taxon>
        <taxon>Autobranchia</taxon>
        <taxon>Pteriomorphia</taxon>
        <taxon>Ostreida</taxon>
        <taxon>Ostreoidea</taxon>
        <taxon>Ostreidae</taxon>
        <taxon>Crassostrea</taxon>
    </lineage>
</organism>
<feature type="compositionally biased region" description="Basic and acidic residues" evidence="1">
    <location>
        <begin position="203"/>
        <end position="226"/>
    </location>
</feature>
<feature type="region of interest" description="Disordered" evidence="1">
    <location>
        <begin position="259"/>
        <end position="300"/>
    </location>
</feature>
<gene>
    <name evidence="3" type="primary">LOC111108311</name>
</gene>
<dbReference type="RefSeq" id="XP_022299815.1">
    <property type="nucleotide sequence ID" value="XM_022444107.1"/>
</dbReference>